<gene>
    <name evidence="2" type="ORF">HPB51_016751</name>
</gene>
<accession>A0A9J6DAW7</accession>
<feature type="region of interest" description="Disordered" evidence="1">
    <location>
        <begin position="1"/>
        <end position="69"/>
    </location>
</feature>
<evidence type="ECO:0000313" key="2">
    <source>
        <dbReference type="EMBL" id="KAH8019113.1"/>
    </source>
</evidence>
<organism evidence="2 3">
    <name type="scientific">Rhipicephalus microplus</name>
    <name type="common">Cattle tick</name>
    <name type="synonym">Boophilus microplus</name>
    <dbReference type="NCBI Taxonomy" id="6941"/>
    <lineage>
        <taxon>Eukaryota</taxon>
        <taxon>Metazoa</taxon>
        <taxon>Ecdysozoa</taxon>
        <taxon>Arthropoda</taxon>
        <taxon>Chelicerata</taxon>
        <taxon>Arachnida</taxon>
        <taxon>Acari</taxon>
        <taxon>Parasitiformes</taxon>
        <taxon>Ixodida</taxon>
        <taxon>Ixodoidea</taxon>
        <taxon>Ixodidae</taxon>
        <taxon>Rhipicephalinae</taxon>
        <taxon>Rhipicephalus</taxon>
        <taxon>Boophilus</taxon>
    </lineage>
</organism>
<protein>
    <submittedName>
        <fullName evidence="2">Uncharacterized protein</fullName>
    </submittedName>
</protein>
<proteinExistence type="predicted"/>
<name>A0A9J6DAW7_RHIMP</name>
<keyword evidence="3" id="KW-1185">Reference proteome</keyword>
<sequence>MDVDEVEEGKTLSNDAGEDDGDPTRPDADGNADGWIEVTYKRKGRVSPGKETAQKGTRSRSPKRRGGKRIVSKILQTSKMPRLPADDIKIIVRSRDGLCIKHTCRASLDEAIPQEAGVSNDQIFTICPNPTQNILVISTADEKTAMKLVKIKDLKINGKKY</sequence>
<reference evidence="2" key="1">
    <citation type="journal article" date="2020" name="Cell">
        <title>Large-Scale Comparative Analyses of Tick Genomes Elucidate Their Genetic Diversity and Vector Capacities.</title>
        <authorList>
            <consortium name="Tick Genome and Microbiome Consortium (TIGMIC)"/>
            <person name="Jia N."/>
            <person name="Wang J."/>
            <person name="Shi W."/>
            <person name="Du L."/>
            <person name="Sun Y."/>
            <person name="Zhan W."/>
            <person name="Jiang J.F."/>
            <person name="Wang Q."/>
            <person name="Zhang B."/>
            <person name="Ji P."/>
            <person name="Bell-Sakyi L."/>
            <person name="Cui X.M."/>
            <person name="Yuan T.T."/>
            <person name="Jiang B.G."/>
            <person name="Yang W.F."/>
            <person name="Lam T.T."/>
            <person name="Chang Q.C."/>
            <person name="Ding S.J."/>
            <person name="Wang X.J."/>
            <person name="Zhu J.G."/>
            <person name="Ruan X.D."/>
            <person name="Zhao L."/>
            <person name="Wei J.T."/>
            <person name="Ye R.Z."/>
            <person name="Que T.C."/>
            <person name="Du C.H."/>
            <person name="Zhou Y.H."/>
            <person name="Cheng J.X."/>
            <person name="Dai P.F."/>
            <person name="Guo W.B."/>
            <person name="Han X.H."/>
            <person name="Huang E.J."/>
            <person name="Li L.F."/>
            <person name="Wei W."/>
            <person name="Gao Y.C."/>
            <person name="Liu J.Z."/>
            <person name="Shao H.Z."/>
            <person name="Wang X."/>
            <person name="Wang C.C."/>
            <person name="Yang T.C."/>
            <person name="Huo Q.B."/>
            <person name="Li W."/>
            <person name="Chen H.Y."/>
            <person name="Chen S.E."/>
            <person name="Zhou L.G."/>
            <person name="Ni X.B."/>
            <person name="Tian J.H."/>
            <person name="Sheng Y."/>
            <person name="Liu T."/>
            <person name="Pan Y.S."/>
            <person name="Xia L.Y."/>
            <person name="Li J."/>
            <person name="Zhao F."/>
            <person name="Cao W.C."/>
        </authorList>
    </citation>
    <scope>NUCLEOTIDE SEQUENCE</scope>
    <source>
        <strain evidence="2">Rmic-2018</strain>
    </source>
</reference>
<feature type="compositionally biased region" description="Basic residues" evidence="1">
    <location>
        <begin position="57"/>
        <end position="69"/>
    </location>
</feature>
<evidence type="ECO:0000256" key="1">
    <source>
        <dbReference type="SAM" id="MobiDB-lite"/>
    </source>
</evidence>
<reference evidence="2" key="2">
    <citation type="submission" date="2021-09" db="EMBL/GenBank/DDBJ databases">
        <authorList>
            <person name="Jia N."/>
            <person name="Wang J."/>
            <person name="Shi W."/>
            <person name="Du L."/>
            <person name="Sun Y."/>
            <person name="Zhan W."/>
            <person name="Jiang J."/>
            <person name="Wang Q."/>
            <person name="Zhang B."/>
            <person name="Ji P."/>
            <person name="Sakyi L.B."/>
            <person name="Cui X."/>
            <person name="Yuan T."/>
            <person name="Jiang B."/>
            <person name="Yang W."/>
            <person name="Lam T.T.-Y."/>
            <person name="Chang Q."/>
            <person name="Ding S."/>
            <person name="Wang X."/>
            <person name="Zhu J."/>
            <person name="Ruan X."/>
            <person name="Zhao L."/>
            <person name="Wei J."/>
            <person name="Que T."/>
            <person name="Du C."/>
            <person name="Cheng J."/>
            <person name="Dai P."/>
            <person name="Han X."/>
            <person name="Huang E."/>
            <person name="Gao Y."/>
            <person name="Liu J."/>
            <person name="Shao H."/>
            <person name="Ye R."/>
            <person name="Li L."/>
            <person name="Wei W."/>
            <person name="Wang X."/>
            <person name="Wang C."/>
            <person name="Huo Q."/>
            <person name="Li W."/>
            <person name="Guo W."/>
            <person name="Chen H."/>
            <person name="Chen S."/>
            <person name="Zhou L."/>
            <person name="Zhou L."/>
            <person name="Ni X."/>
            <person name="Tian J."/>
            <person name="Zhou Y."/>
            <person name="Sheng Y."/>
            <person name="Liu T."/>
            <person name="Pan Y."/>
            <person name="Xia L."/>
            <person name="Li J."/>
            <person name="Zhao F."/>
            <person name="Cao W."/>
        </authorList>
    </citation>
    <scope>NUCLEOTIDE SEQUENCE</scope>
    <source>
        <strain evidence="2">Rmic-2018</strain>
        <tissue evidence="2">Larvae</tissue>
    </source>
</reference>
<dbReference type="Proteomes" id="UP000821866">
    <property type="component" value="Chromosome 8"/>
</dbReference>
<dbReference type="EMBL" id="JABSTU010000010">
    <property type="protein sequence ID" value="KAH8019113.1"/>
    <property type="molecule type" value="Genomic_DNA"/>
</dbReference>
<dbReference type="AlphaFoldDB" id="A0A9J6DAW7"/>
<evidence type="ECO:0000313" key="3">
    <source>
        <dbReference type="Proteomes" id="UP000821866"/>
    </source>
</evidence>
<comment type="caution">
    <text evidence="2">The sequence shown here is derived from an EMBL/GenBank/DDBJ whole genome shotgun (WGS) entry which is preliminary data.</text>
</comment>